<dbReference type="Pfam" id="PF00828">
    <property type="entry name" value="Ribosomal_L27A"/>
    <property type="match status" value="1"/>
</dbReference>
<dbReference type="EMBL" id="MGDJ01000016">
    <property type="protein sequence ID" value="OGL53559.1"/>
    <property type="molecule type" value="Genomic_DNA"/>
</dbReference>
<evidence type="ECO:0000256" key="6">
    <source>
        <dbReference type="SAM" id="MobiDB-lite"/>
    </source>
</evidence>
<dbReference type="GO" id="GO:0006412">
    <property type="term" value="P:translation"/>
    <property type="evidence" value="ECO:0007669"/>
    <property type="project" value="UniProtKB-UniRule"/>
</dbReference>
<dbReference type="SUPFAM" id="SSF52080">
    <property type="entry name" value="Ribosomal proteins L15p and L18e"/>
    <property type="match status" value="1"/>
</dbReference>
<dbReference type="InterPro" id="IPR021131">
    <property type="entry name" value="Ribosomal_uL15/eL18"/>
</dbReference>
<proteinExistence type="inferred from homology"/>
<evidence type="ECO:0000259" key="7">
    <source>
        <dbReference type="Pfam" id="PF00828"/>
    </source>
</evidence>
<dbReference type="GO" id="GO:0022625">
    <property type="term" value="C:cytosolic large ribosomal subunit"/>
    <property type="evidence" value="ECO:0007669"/>
    <property type="project" value="TreeGrafter"/>
</dbReference>
<evidence type="ECO:0000256" key="4">
    <source>
        <dbReference type="HAMAP-Rule" id="MF_01341"/>
    </source>
</evidence>
<dbReference type="InterPro" id="IPR005749">
    <property type="entry name" value="Ribosomal_uL15_bac-type"/>
</dbReference>
<feature type="compositionally biased region" description="Polar residues" evidence="6">
    <location>
        <begin position="1"/>
        <end position="13"/>
    </location>
</feature>
<keyword evidence="4" id="KW-0699">rRNA-binding</keyword>
<comment type="function">
    <text evidence="4">Binds to the 23S rRNA.</text>
</comment>
<feature type="domain" description="Large ribosomal subunit protein uL15/eL18" evidence="7">
    <location>
        <begin position="80"/>
        <end position="139"/>
    </location>
</feature>
<organism evidence="8 9">
    <name type="scientific">Candidatus Shapirobacteria bacterium RBG_13_44_7</name>
    <dbReference type="NCBI Taxonomy" id="1802149"/>
    <lineage>
        <taxon>Bacteria</taxon>
        <taxon>Candidatus Shapironibacteriota</taxon>
    </lineage>
</organism>
<evidence type="ECO:0000256" key="2">
    <source>
        <dbReference type="ARBA" id="ARBA00022980"/>
    </source>
</evidence>
<protein>
    <recommendedName>
        <fullName evidence="4">Large ribosomal subunit protein uL15</fullName>
    </recommendedName>
</protein>
<dbReference type="GO" id="GO:0003735">
    <property type="term" value="F:structural constituent of ribosome"/>
    <property type="evidence" value="ECO:0007669"/>
    <property type="project" value="InterPro"/>
</dbReference>
<reference evidence="8 9" key="1">
    <citation type="journal article" date="2016" name="Nat. Commun.">
        <title>Thousands of microbial genomes shed light on interconnected biogeochemical processes in an aquifer system.</title>
        <authorList>
            <person name="Anantharaman K."/>
            <person name="Brown C.T."/>
            <person name="Hug L.A."/>
            <person name="Sharon I."/>
            <person name="Castelle C.J."/>
            <person name="Probst A.J."/>
            <person name="Thomas B.C."/>
            <person name="Singh A."/>
            <person name="Wilkins M.J."/>
            <person name="Karaoz U."/>
            <person name="Brodie E.L."/>
            <person name="Williams K.H."/>
            <person name="Hubbard S.S."/>
            <person name="Banfield J.F."/>
        </authorList>
    </citation>
    <scope>NUCLEOTIDE SEQUENCE [LARGE SCALE GENOMIC DNA]</scope>
</reference>
<comment type="caution">
    <text evidence="8">The sequence shown here is derived from an EMBL/GenBank/DDBJ whole genome shotgun (WGS) entry which is preliminary data.</text>
</comment>
<evidence type="ECO:0000256" key="5">
    <source>
        <dbReference type="RuleBase" id="RU003888"/>
    </source>
</evidence>
<evidence type="ECO:0000313" key="8">
    <source>
        <dbReference type="EMBL" id="OGL53559.1"/>
    </source>
</evidence>
<gene>
    <name evidence="4" type="primary">rplO</name>
    <name evidence="8" type="ORF">A3K55_01050</name>
</gene>
<keyword evidence="2 4" id="KW-0689">Ribosomal protein</keyword>
<name>A0A1F7SIG5_9BACT</name>
<evidence type="ECO:0000256" key="3">
    <source>
        <dbReference type="ARBA" id="ARBA00023274"/>
    </source>
</evidence>
<dbReference type="GO" id="GO:0019843">
    <property type="term" value="F:rRNA binding"/>
    <property type="evidence" value="ECO:0007669"/>
    <property type="project" value="UniProtKB-UniRule"/>
</dbReference>
<evidence type="ECO:0000256" key="1">
    <source>
        <dbReference type="ARBA" id="ARBA00007320"/>
    </source>
</evidence>
<dbReference type="InterPro" id="IPR030878">
    <property type="entry name" value="Ribosomal_uL15"/>
</dbReference>
<dbReference type="InterPro" id="IPR001196">
    <property type="entry name" value="Ribosomal_uL15_CS"/>
</dbReference>
<dbReference type="AlphaFoldDB" id="A0A1F7SIG5"/>
<accession>A0A1F7SIG5</accession>
<keyword evidence="3 4" id="KW-0687">Ribonucleoprotein</keyword>
<dbReference type="Proteomes" id="UP000185874">
    <property type="component" value="Unassembled WGS sequence"/>
</dbReference>
<feature type="region of interest" description="Disordered" evidence="6">
    <location>
        <begin position="1"/>
        <end position="43"/>
    </location>
</feature>
<dbReference type="PROSITE" id="PS00475">
    <property type="entry name" value="RIBOSOMAL_L15"/>
    <property type="match status" value="1"/>
</dbReference>
<feature type="compositionally biased region" description="Gly residues" evidence="6">
    <location>
        <begin position="21"/>
        <end position="31"/>
    </location>
</feature>
<sequence>MNTLNSLPKTSAKSQKRRGRGIGSGVGGHTTGRGAKGDKARGKTKITFDGTKIKKSWIKRLPFLRGKHLTLKRSHSTIFHLGEIDRLFIAGKIVSSETLKAKNVKILAGGQLTKALTFKGVAVSAGAKEQILAAGGTITQ</sequence>
<evidence type="ECO:0000313" key="9">
    <source>
        <dbReference type="Proteomes" id="UP000185874"/>
    </source>
</evidence>
<dbReference type="PANTHER" id="PTHR12934:SF11">
    <property type="entry name" value="LARGE RIBOSOMAL SUBUNIT PROTEIN UL15M"/>
    <property type="match status" value="1"/>
</dbReference>
<comment type="similarity">
    <text evidence="1 4 5">Belongs to the universal ribosomal protein uL15 family.</text>
</comment>
<dbReference type="InterPro" id="IPR036227">
    <property type="entry name" value="Ribosomal_uL15/eL18_sf"/>
</dbReference>
<dbReference type="PANTHER" id="PTHR12934">
    <property type="entry name" value="50S RIBOSOMAL PROTEIN L15"/>
    <property type="match status" value="1"/>
</dbReference>
<keyword evidence="4" id="KW-0694">RNA-binding</keyword>
<dbReference type="Gene3D" id="3.100.10.10">
    <property type="match status" value="1"/>
</dbReference>
<comment type="subunit">
    <text evidence="4">Part of the 50S ribosomal subunit.</text>
</comment>
<dbReference type="HAMAP" id="MF_01341">
    <property type="entry name" value="Ribosomal_uL15"/>
    <property type="match status" value="1"/>
</dbReference>